<name>A0AAW0L2S3_QUESU</name>
<gene>
    <name evidence="1" type="ORF">CFP56_009161</name>
</gene>
<evidence type="ECO:0000313" key="2">
    <source>
        <dbReference type="Proteomes" id="UP000237347"/>
    </source>
</evidence>
<sequence length="74" mass="8521">MVRGEEQRGGCSVANGVGLGLWALHHRLQPNTTRRALLQRERHSGYSVVCIQRLFFEPQSVPKTLLLFIFYSFF</sequence>
<proteinExistence type="predicted"/>
<keyword evidence="2" id="KW-1185">Reference proteome</keyword>
<dbReference type="AlphaFoldDB" id="A0AAW0L2S3"/>
<comment type="caution">
    <text evidence="1">The sequence shown here is derived from an EMBL/GenBank/DDBJ whole genome shotgun (WGS) entry which is preliminary data.</text>
</comment>
<protein>
    <submittedName>
        <fullName evidence="1">Uncharacterized protein</fullName>
    </submittedName>
</protein>
<accession>A0AAW0L2S3</accession>
<dbReference type="Proteomes" id="UP000237347">
    <property type="component" value="Unassembled WGS sequence"/>
</dbReference>
<dbReference type="EMBL" id="PKMF04000168">
    <property type="protein sequence ID" value="KAK7845560.1"/>
    <property type="molecule type" value="Genomic_DNA"/>
</dbReference>
<evidence type="ECO:0000313" key="1">
    <source>
        <dbReference type="EMBL" id="KAK7845560.1"/>
    </source>
</evidence>
<reference evidence="1 2" key="1">
    <citation type="journal article" date="2018" name="Sci. Data">
        <title>The draft genome sequence of cork oak.</title>
        <authorList>
            <person name="Ramos A.M."/>
            <person name="Usie A."/>
            <person name="Barbosa P."/>
            <person name="Barros P.M."/>
            <person name="Capote T."/>
            <person name="Chaves I."/>
            <person name="Simoes F."/>
            <person name="Abreu I."/>
            <person name="Carrasquinho I."/>
            <person name="Faro C."/>
            <person name="Guimaraes J.B."/>
            <person name="Mendonca D."/>
            <person name="Nobrega F."/>
            <person name="Rodrigues L."/>
            <person name="Saibo N.J.M."/>
            <person name="Varela M.C."/>
            <person name="Egas C."/>
            <person name="Matos J."/>
            <person name="Miguel C.M."/>
            <person name="Oliveira M.M."/>
            <person name="Ricardo C.P."/>
            <person name="Goncalves S."/>
        </authorList>
    </citation>
    <scope>NUCLEOTIDE SEQUENCE [LARGE SCALE GENOMIC DNA]</scope>
    <source>
        <strain evidence="2">cv. HL8</strain>
    </source>
</reference>
<organism evidence="1 2">
    <name type="scientific">Quercus suber</name>
    <name type="common">Cork oak</name>
    <dbReference type="NCBI Taxonomy" id="58331"/>
    <lineage>
        <taxon>Eukaryota</taxon>
        <taxon>Viridiplantae</taxon>
        <taxon>Streptophyta</taxon>
        <taxon>Embryophyta</taxon>
        <taxon>Tracheophyta</taxon>
        <taxon>Spermatophyta</taxon>
        <taxon>Magnoliopsida</taxon>
        <taxon>eudicotyledons</taxon>
        <taxon>Gunneridae</taxon>
        <taxon>Pentapetalae</taxon>
        <taxon>rosids</taxon>
        <taxon>fabids</taxon>
        <taxon>Fagales</taxon>
        <taxon>Fagaceae</taxon>
        <taxon>Quercus</taxon>
    </lineage>
</organism>